<evidence type="ECO:0000256" key="1">
    <source>
        <dbReference type="ARBA" id="ARBA00004141"/>
    </source>
</evidence>
<accession>A0AAN9V8I6</accession>
<evidence type="ECO:0000256" key="5">
    <source>
        <dbReference type="ARBA" id="ARBA00038359"/>
    </source>
</evidence>
<keyword evidence="3 7" id="KW-1133">Transmembrane helix</keyword>
<name>A0AAN9V8I6_9PEZI</name>
<feature type="transmembrane region" description="Helical" evidence="7">
    <location>
        <begin position="188"/>
        <end position="214"/>
    </location>
</feature>
<feature type="transmembrane region" description="Helical" evidence="7">
    <location>
        <begin position="265"/>
        <end position="286"/>
    </location>
</feature>
<dbReference type="Pfam" id="PF20684">
    <property type="entry name" value="Fung_rhodopsin"/>
    <property type="match status" value="1"/>
</dbReference>
<protein>
    <recommendedName>
        <fullName evidence="8">Rhodopsin domain-containing protein</fullName>
    </recommendedName>
</protein>
<dbReference type="PANTHER" id="PTHR33048:SF15">
    <property type="entry name" value="INTEGRAL MEMBRANE PROTEIN"/>
    <property type="match status" value="1"/>
</dbReference>
<comment type="caution">
    <text evidence="9">The sequence shown here is derived from an EMBL/GenBank/DDBJ whole genome shotgun (WGS) entry which is preliminary data.</text>
</comment>
<feature type="transmembrane region" description="Helical" evidence="7">
    <location>
        <begin position="69"/>
        <end position="92"/>
    </location>
</feature>
<dbReference type="EMBL" id="JAKJXP020000006">
    <property type="protein sequence ID" value="KAK7756524.1"/>
    <property type="molecule type" value="Genomic_DNA"/>
</dbReference>
<evidence type="ECO:0000313" key="10">
    <source>
        <dbReference type="Proteomes" id="UP001320420"/>
    </source>
</evidence>
<keyword evidence="2 7" id="KW-0812">Transmembrane</keyword>
<evidence type="ECO:0000256" key="4">
    <source>
        <dbReference type="ARBA" id="ARBA00023136"/>
    </source>
</evidence>
<dbReference type="PANTHER" id="PTHR33048">
    <property type="entry name" value="PTH11-LIKE INTEGRAL MEMBRANE PROTEIN (AFU_ORTHOLOGUE AFUA_5G11245)"/>
    <property type="match status" value="1"/>
</dbReference>
<evidence type="ECO:0000256" key="3">
    <source>
        <dbReference type="ARBA" id="ARBA00022989"/>
    </source>
</evidence>
<keyword evidence="4 7" id="KW-0472">Membrane</keyword>
<dbReference type="Proteomes" id="UP001320420">
    <property type="component" value="Unassembled WGS sequence"/>
</dbReference>
<comment type="subcellular location">
    <subcellularLocation>
        <location evidence="1">Membrane</location>
        <topology evidence="1">Multi-pass membrane protein</topology>
    </subcellularLocation>
</comment>
<organism evidence="9 10">
    <name type="scientific">Diatrype stigma</name>
    <dbReference type="NCBI Taxonomy" id="117547"/>
    <lineage>
        <taxon>Eukaryota</taxon>
        <taxon>Fungi</taxon>
        <taxon>Dikarya</taxon>
        <taxon>Ascomycota</taxon>
        <taxon>Pezizomycotina</taxon>
        <taxon>Sordariomycetes</taxon>
        <taxon>Xylariomycetidae</taxon>
        <taxon>Xylariales</taxon>
        <taxon>Diatrypaceae</taxon>
        <taxon>Diatrype</taxon>
    </lineage>
</organism>
<dbReference type="AlphaFoldDB" id="A0AAN9V8I6"/>
<feature type="transmembrane region" description="Helical" evidence="7">
    <location>
        <begin position="146"/>
        <end position="168"/>
    </location>
</feature>
<comment type="similarity">
    <text evidence="5">Belongs to the SAT4 family.</text>
</comment>
<dbReference type="GO" id="GO:0016020">
    <property type="term" value="C:membrane"/>
    <property type="evidence" value="ECO:0007669"/>
    <property type="project" value="UniProtKB-SubCell"/>
</dbReference>
<evidence type="ECO:0000313" key="9">
    <source>
        <dbReference type="EMBL" id="KAK7756524.1"/>
    </source>
</evidence>
<feature type="domain" description="Rhodopsin" evidence="8">
    <location>
        <begin position="48"/>
        <end position="289"/>
    </location>
</feature>
<reference evidence="9 10" key="1">
    <citation type="submission" date="2024-02" db="EMBL/GenBank/DDBJ databases">
        <title>De novo assembly and annotation of 12 fungi associated with fruit tree decline syndrome in Ontario, Canada.</title>
        <authorList>
            <person name="Sulman M."/>
            <person name="Ellouze W."/>
            <person name="Ilyukhin E."/>
        </authorList>
    </citation>
    <scope>NUCLEOTIDE SEQUENCE [LARGE SCALE GENOMIC DNA]</scope>
    <source>
        <strain evidence="9 10">M11/M66-122</strain>
    </source>
</reference>
<evidence type="ECO:0000256" key="6">
    <source>
        <dbReference type="SAM" id="MobiDB-lite"/>
    </source>
</evidence>
<dbReference type="InterPro" id="IPR049326">
    <property type="entry name" value="Rhodopsin_dom_fungi"/>
</dbReference>
<sequence>MAPADYFTKQEFIDSAWEQDPIGARGFAACLASLHVTLLALSTIAVGLRVWARGWVFRDSKVWGWDDTLAVLSLLTTAPACIFAIQATRHGLGTRDAELSESHRALASLYLGWWQLAYAASTNMVKAGIAAALLRLATLARRYRYPVLAILAAAPLFACAAAAVLLYSCRPVGAQWDAALGPCPTRRLMADFSAAFTALTVALDWACAAIPYLLLRGLQMHARTKVSLFALLAFGGLAGVSALIRLPYLKYYYVDEDQLYGFGNIVLWSTVENAIGIIAASAPPVYKLFLLYTMDFEGSCANSGAGATETIGGTPLNQRSETPAHLRPSRARSMTSSHSDAASVGSGGWSWHHRRERVGSSREHIVMRAEIVRSDK</sequence>
<evidence type="ECO:0000259" key="8">
    <source>
        <dbReference type="Pfam" id="PF20684"/>
    </source>
</evidence>
<dbReference type="InterPro" id="IPR052337">
    <property type="entry name" value="SAT4-like"/>
</dbReference>
<evidence type="ECO:0000256" key="2">
    <source>
        <dbReference type="ARBA" id="ARBA00022692"/>
    </source>
</evidence>
<keyword evidence="10" id="KW-1185">Reference proteome</keyword>
<feature type="transmembrane region" description="Helical" evidence="7">
    <location>
        <begin position="26"/>
        <end position="48"/>
    </location>
</feature>
<evidence type="ECO:0000256" key="7">
    <source>
        <dbReference type="SAM" id="Phobius"/>
    </source>
</evidence>
<gene>
    <name evidence="9" type="ORF">SLS62_001359</name>
</gene>
<feature type="region of interest" description="Disordered" evidence="6">
    <location>
        <begin position="309"/>
        <end position="355"/>
    </location>
</feature>
<proteinExistence type="inferred from homology"/>
<feature type="transmembrane region" description="Helical" evidence="7">
    <location>
        <begin position="226"/>
        <end position="245"/>
    </location>
</feature>